<sequence>MRVLVAEDDADTTDIVVRALSKLGHIVTAVATGGDALHAGVAGAYDVIVLDRMLPGINGVEVLQRWRAAGIHTPVLMLTALGGIADRVGGLEAGADDYLVKPFATVELAARLTALQRRPVIADLPTRLQVGSITLDLLKREVRRAGREVHLQPREFALLEQLMRHAGEVVTRSMFLERVWGFHFDPQTNIVESHLSRLRSKLKDGFTTDPIETLRGVGYRMRLDVEDG</sequence>
<dbReference type="InterPro" id="IPR001789">
    <property type="entry name" value="Sig_transdc_resp-reg_receiver"/>
</dbReference>
<dbReference type="PANTHER" id="PTHR48111:SF76">
    <property type="entry name" value="TWO-COMPONENT RESPONSE REGULATOR"/>
    <property type="match status" value="1"/>
</dbReference>
<proteinExistence type="predicted"/>
<evidence type="ECO:0000256" key="1">
    <source>
        <dbReference type="ARBA" id="ARBA00022553"/>
    </source>
</evidence>
<feature type="modified residue" description="4-aspartylphosphate" evidence="6">
    <location>
        <position position="51"/>
    </location>
</feature>
<organism evidence="10 11">
    <name type="scientific">Sphingomonas paeninsulae</name>
    <dbReference type="NCBI Taxonomy" id="2319844"/>
    <lineage>
        <taxon>Bacteria</taxon>
        <taxon>Pseudomonadati</taxon>
        <taxon>Pseudomonadota</taxon>
        <taxon>Alphaproteobacteria</taxon>
        <taxon>Sphingomonadales</taxon>
        <taxon>Sphingomonadaceae</taxon>
        <taxon>Sphingomonas</taxon>
    </lineage>
</organism>
<dbReference type="Pfam" id="PF00486">
    <property type="entry name" value="Trans_reg_C"/>
    <property type="match status" value="1"/>
</dbReference>
<dbReference type="CDD" id="cd00383">
    <property type="entry name" value="trans_reg_C"/>
    <property type="match status" value="1"/>
</dbReference>
<dbReference type="SMART" id="SM00862">
    <property type="entry name" value="Trans_reg_C"/>
    <property type="match status" value="1"/>
</dbReference>
<feature type="DNA-binding region" description="OmpR/PhoB-type" evidence="7">
    <location>
        <begin position="125"/>
        <end position="223"/>
    </location>
</feature>
<keyword evidence="4 7" id="KW-0238">DNA-binding</keyword>
<dbReference type="OrthoDB" id="9802426at2"/>
<accession>A0A494TJP6</accession>
<dbReference type="CDD" id="cd19935">
    <property type="entry name" value="REC_OmpR_CusR-like"/>
    <property type="match status" value="1"/>
</dbReference>
<keyword evidence="3" id="KW-0805">Transcription regulation</keyword>
<evidence type="ECO:0000313" key="10">
    <source>
        <dbReference type="EMBL" id="AYJ85638.1"/>
    </source>
</evidence>
<dbReference type="GO" id="GO:0000156">
    <property type="term" value="F:phosphorelay response regulator activity"/>
    <property type="evidence" value="ECO:0007669"/>
    <property type="project" value="TreeGrafter"/>
</dbReference>
<dbReference type="KEGG" id="spha:D3Y57_06200"/>
<dbReference type="InterPro" id="IPR036388">
    <property type="entry name" value="WH-like_DNA-bd_sf"/>
</dbReference>
<protein>
    <submittedName>
        <fullName evidence="10">DNA-binding response regulator</fullName>
    </submittedName>
</protein>
<dbReference type="InterPro" id="IPR001867">
    <property type="entry name" value="OmpR/PhoB-type_DNA-bd"/>
</dbReference>
<dbReference type="GO" id="GO:0006355">
    <property type="term" value="P:regulation of DNA-templated transcription"/>
    <property type="evidence" value="ECO:0007669"/>
    <property type="project" value="InterPro"/>
</dbReference>
<evidence type="ECO:0000259" key="9">
    <source>
        <dbReference type="PROSITE" id="PS51755"/>
    </source>
</evidence>
<evidence type="ECO:0000256" key="2">
    <source>
        <dbReference type="ARBA" id="ARBA00023012"/>
    </source>
</evidence>
<reference evidence="10 11" key="1">
    <citation type="submission" date="2018-09" db="EMBL/GenBank/DDBJ databases">
        <title>Sphingomonas peninsula sp. nov., isolated from fildes peninsula, Antarctic soil.</title>
        <authorList>
            <person name="Yingchao G."/>
        </authorList>
    </citation>
    <scope>NUCLEOTIDE SEQUENCE [LARGE SCALE GENOMIC DNA]</scope>
    <source>
        <strain evidence="10 11">YZ-8</strain>
    </source>
</reference>
<gene>
    <name evidence="10" type="ORF">D3Y57_06200</name>
</gene>
<dbReference type="PROSITE" id="PS50110">
    <property type="entry name" value="RESPONSE_REGULATORY"/>
    <property type="match status" value="1"/>
</dbReference>
<dbReference type="Gene3D" id="3.40.50.2300">
    <property type="match status" value="1"/>
</dbReference>
<dbReference type="Gene3D" id="6.10.250.690">
    <property type="match status" value="1"/>
</dbReference>
<dbReference type="Proteomes" id="UP000276254">
    <property type="component" value="Chromosome"/>
</dbReference>
<evidence type="ECO:0000256" key="4">
    <source>
        <dbReference type="ARBA" id="ARBA00023125"/>
    </source>
</evidence>
<dbReference type="FunFam" id="1.10.10.10:FF:000005">
    <property type="entry name" value="Two-component system response regulator"/>
    <property type="match status" value="1"/>
</dbReference>
<dbReference type="EMBL" id="CP032829">
    <property type="protein sequence ID" value="AYJ85638.1"/>
    <property type="molecule type" value="Genomic_DNA"/>
</dbReference>
<dbReference type="SUPFAM" id="SSF52172">
    <property type="entry name" value="CheY-like"/>
    <property type="match status" value="1"/>
</dbReference>
<dbReference type="Pfam" id="PF00072">
    <property type="entry name" value="Response_reg"/>
    <property type="match status" value="1"/>
</dbReference>
<dbReference type="PROSITE" id="PS51755">
    <property type="entry name" value="OMPR_PHOB"/>
    <property type="match status" value="1"/>
</dbReference>
<evidence type="ECO:0000256" key="5">
    <source>
        <dbReference type="ARBA" id="ARBA00023163"/>
    </source>
</evidence>
<evidence type="ECO:0000256" key="7">
    <source>
        <dbReference type="PROSITE-ProRule" id="PRU01091"/>
    </source>
</evidence>
<dbReference type="SMART" id="SM00448">
    <property type="entry name" value="REC"/>
    <property type="match status" value="1"/>
</dbReference>
<evidence type="ECO:0000256" key="3">
    <source>
        <dbReference type="ARBA" id="ARBA00023015"/>
    </source>
</evidence>
<dbReference type="AlphaFoldDB" id="A0A494TJP6"/>
<dbReference type="InterPro" id="IPR011006">
    <property type="entry name" value="CheY-like_superfamily"/>
</dbReference>
<feature type="domain" description="Response regulatory" evidence="8">
    <location>
        <begin position="2"/>
        <end position="116"/>
    </location>
</feature>
<dbReference type="InterPro" id="IPR039420">
    <property type="entry name" value="WalR-like"/>
</dbReference>
<name>A0A494TJP6_SPHPE</name>
<dbReference type="Gene3D" id="1.10.10.10">
    <property type="entry name" value="Winged helix-like DNA-binding domain superfamily/Winged helix DNA-binding domain"/>
    <property type="match status" value="1"/>
</dbReference>
<evidence type="ECO:0000259" key="8">
    <source>
        <dbReference type="PROSITE" id="PS50110"/>
    </source>
</evidence>
<keyword evidence="5" id="KW-0804">Transcription</keyword>
<dbReference type="PANTHER" id="PTHR48111">
    <property type="entry name" value="REGULATOR OF RPOS"/>
    <property type="match status" value="1"/>
</dbReference>
<keyword evidence="1 6" id="KW-0597">Phosphoprotein</keyword>
<feature type="domain" description="OmpR/PhoB-type" evidence="9">
    <location>
        <begin position="125"/>
        <end position="223"/>
    </location>
</feature>
<keyword evidence="2" id="KW-0902">Two-component regulatory system</keyword>
<dbReference type="GO" id="GO:0032993">
    <property type="term" value="C:protein-DNA complex"/>
    <property type="evidence" value="ECO:0007669"/>
    <property type="project" value="TreeGrafter"/>
</dbReference>
<dbReference type="GO" id="GO:0000976">
    <property type="term" value="F:transcription cis-regulatory region binding"/>
    <property type="evidence" value="ECO:0007669"/>
    <property type="project" value="TreeGrafter"/>
</dbReference>
<dbReference type="RefSeq" id="WP_121152263.1">
    <property type="nucleotide sequence ID" value="NZ_CP032829.1"/>
</dbReference>
<keyword evidence="11" id="KW-1185">Reference proteome</keyword>
<evidence type="ECO:0000313" key="11">
    <source>
        <dbReference type="Proteomes" id="UP000276254"/>
    </source>
</evidence>
<dbReference type="GO" id="GO:0005829">
    <property type="term" value="C:cytosol"/>
    <property type="evidence" value="ECO:0007669"/>
    <property type="project" value="TreeGrafter"/>
</dbReference>
<evidence type="ECO:0000256" key="6">
    <source>
        <dbReference type="PROSITE-ProRule" id="PRU00169"/>
    </source>
</evidence>